<evidence type="ECO:0000256" key="1">
    <source>
        <dbReference type="ARBA" id="ARBA00022529"/>
    </source>
</evidence>
<dbReference type="GO" id="GO:0031640">
    <property type="term" value="P:killing of cells of another organism"/>
    <property type="evidence" value="ECO:0007669"/>
    <property type="project" value="UniProtKB-KW"/>
</dbReference>
<dbReference type="EMBL" id="JX649884">
    <property type="protein sequence ID" value="AGC71849.1"/>
    <property type="molecule type" value="Genomic_DNA"/>
</dbReference>
<dbReference type="AlphaFoldDB" id="L7VWC8"/>
<dbReference type="InterPro" id="IPR023346">
    <property type="entry name" value="Lysozyme-like_dom_sf"/>
</dbReference>
<evidence type="ECO:0000313" key="3">
    <source>
        <dbReference type="EMBL" id="AGC71849.1"/>
    </source>
</evidence>
<dbReference type="InterPro" id="IPR023347">
    <property type="entry name" value="Lysozyme_dom_sf"/>
</dbReference>
<dbReference type="Gene3D" id="1.10.530.40">
    <property type="match status" value="1"/>
</dbReference>
<protein>
    <submittedName>
        <fullName evidence="3">Uncharacterized protein</fullName>
    </submittedName>
</protein>
<keyword evidence="1" id="KW-0929">Antimicrobial</keyword>
<organism evidence="3">
    <name type="scientific">uncultured bacterium A1Q1_fos_1877</name>
    <dbReference type="NCBI Taxonomy" id="1256555"/>
    <lineage>
        <taxon>Bacteria</taxon>
        <taxon>environmental samples</taxon>
    </lineage>
</organism>
<sequence>MSTSLNVDLQAGKKKDLNLTVTIPTTGLTVEKRYYFVLKIVSPGIREGGKGDPQLNNNTIFTYIAFEFLGSHGPHFEPESYFYAIRQTLSGYDPFKHQGAPYPIDAAHYTAVFETPGGYDNPRTDAYLDKVGVATIGIGLNLNALFPEVKVALAASVRAYYAEHALGDLSGSSDDEIIQLLKTQATAHLDKEVISAPDAKLHFDVTYKKHAQMVKALVTNTVPSNVMTVLVDINFNSGLSSWPTLLSIVRAKIYNPARAGFALMDALRNKQIQPDRYVANYQFLVAGHLQEIGRIIKVGE</sequence>
<reference evidence="3" key="1">
    <citation type="submission" date="2012-09" db="EMBL/GenBank/DDBJ databases">
        <title>Metagenomic Characterization of a Microbial Community in Wastewater Detects High Levels of Antibiotic Resistance.</title>
        <authorList>
            <person name="Abrams M."/>
            <person name="Caldwell A."/>
            <person name="Vandaei E."/>
            <person name="Lee W."/>
            <person name="Perrott J."/>
            <person name="Khan S.Y."/>
            <person name="Ta J."/>
            <person name="Romero D."/>
            <person name="Nguyen V."/>
            <person name="Pourmand N."/>
            <person name="Ouverney C.C."/>
        </authorList>
    </citation>
    <scope>NUCLEOTIDE SEQUENCE</scope>
</reference>
<dbReference type="GO" id="GO:0003796">
    <property type="term" value="F:lysozyme activity"/>
    <property type="evidence" value="ECO:0007669"/>
    <property type="project" value="InterPro"/>
</dbReference>
<evidence type="ECO:0000256" key="2">
    <source>
        <dbReference type="ARBA" id="ARBA00022638"/>
    </source>
</evidence>
<dbReference type="GO" id="GO:0042742">
    <property type="term" value="P:defense response to bacterium"/>
    <property type="evidence" value="ECO:0007669"/>
    <property type="project" value="UniProtKB-KW"/>
</dbReference>
<accession>L7VWC8</accession>
<keyword evidence="2" id="KW-0081">Bacteriolytic enzyme</keyword>
<name>L7VWC8_9BACT</name>
<dbReference type="SUPFAM" id="SSF53955">
    <property type="entry name" value="Lysozyme-like"/>
    <property type="match status" value="1"/>
</dbReference>
<proteinExistence type="predicted"/>